<feature type="coiled-coil region" evidence="1">
    <location>
        <begin position="144"/>
        <end position="190"/>
    </location>
</feature>
<dbReference type="EMBL" id="RQHS01000016">
    <property type="protein sequence ID" value="TGM99532.1"/>
    <property type="molecule type" value="Genomic_DNA"/>
</dbReference>
<comment type="caution">
    <text evidence="3">The sequence shown here is derived from an EMBL/GenBank/DDBJ whole genome shotgun (WGS) entry which is preliminary data.</text>
</comment>
<keyword evidence="1" id="KW-0175">Coiled coil</keyword>
<evidence type="ECO:0000256" key="1">
    <source>
        <dbReference type="SAM" id="Coils"/>
    </source>
</evidence>
<accession>A0A4Z1ADP8</accession>
<feature type="transmembrane region" description="Helical" evidence="2">
    <location>
        <begin position="9"/>
        <end position="27"/>
    </location>
</feature>
<gene>
    <name evidence="3" type="ORF">EHR06_10410</name>
</gene>
<proteinExistence type="predicted"/>
<reference evidence="3" key="1">
    <citation type="journal article" date="2019" name="PLoS Negl. Trop. Dis.">
        <title>Revisiting the worldwide diversity of Leptospira species in the environment.</title>
        <authorList>
            <person name="Vincent A.T."/>
            <person name="Schiettekatte O."/>
            <person name="Bourhy P."/>
            <person name="Veyrier F.J."/>
            <person name="Picardeau M."/>
        </authorList>
    </citation>
    <scope>NUCLEOTIDE SEQUENCE [LARGE SCALE GENOMIC DNA]</scope>
    <source>
        <strain evidence="3">201601113</strain>
    </source>
</reference>
<keyword evidence="2" id="KW-0812">Transmembrane</keyword>
<dbReference type="Proteomes" id="UP000297241">
    <property type="component" value="Unassembled WGS sequence"/>
</dbReference>
<dbReference type="RefSeq" id="WP_135756934.1">
    <property type="nucleotide sequence ID" value="NZ_RQHS01000016.1"/>
</dbReference>
<dbReference type="OrthoDB" id="331930at2"/>
<organism evidence="3 4">
    <name type="scientific">Leptospira dzoumogneensis</name>
    <dbReference type="NCBI Taxonomy" id="2484904"/>
    <lineage>
        <taxon>Bacteria</taxon>
        <taxon>Pseudomonadati</taxon>
        <taxon>Spirochaetota</taxon>
        <taxon>Spirochaetia</taxon>
        <taxon>Leptospirales</taxon>
        <taxon>Leptospiraceae</taxon>
        <taxon>Leptospira</taxon>
    </lineage>
</organism>
<keyword evidence="2" id="KW-0472">Membrane</keyword>
<sequence length="194" mass="22882">MRSLSKSQILIFLFFITVLIFCFYFVFSGSDPEIPFISKTLESSKEHLSFAETSNDLSFTEEVSEPDPEKNFTDSFVLIELVNFPFLSKTREVFENLGENIFRPDPNQTDKTKSFHEKLEYLENKRSFTGLSIFEEEEFTLLQLRKKKDLREILNKTFEKLKEELSETRRKEFQTELESLDRSISELSKKTGNH</sequence>
<name>A0A4Z1ADP8_9LEPT</name>
<dbReference type="AlphaFoldDB" id="A0A4Z1ADP8"/>
<evidence type="ECO:0000313" key="3">
    <source>
        <dbReference type="EMBL" id="TGM99532.1"/>
    </source>
</evidence>
<keyword evidence="2" id="KW-1133">Transmembrane helix</keyword>
<protein>
    <submittedName>
        <fullName evidence="3">Uncharacterized protein</fullName>
    </submittedName>
</protein>
<keyword evidence="4" id="KW-1185">Reference proteome</keyword>
<evidence type="ECO:0000313" key="4">
    <source>
        <dbReference type="Proteomes" id="UP000297241"/>
    </source>
</evidence>
<evidence type="ECO:0000256" key="2">
    <source>
        <dbReference type="SAM" id="Phobius"/>
    </source>
</evidence>